<evidence type="ECO:0000256" key="2">
    <source>
        <dbReference type="ARBA" id="ARBA00023136"/>
    </source>
</evidence>
<organism evidence="6">
    <name type="scientific">Solibacter usitatus (strain Ellin6076)</name>
    <dbReference type="NCBI Taxonomy" id="234267"/>
    <lineage>
        <taxon>Bacteria</taxon>
        <taxon>Pseudomonadati</taxon>
        <taxon>Acidobacteriota</taxon>
        <taxon>Terriglobia</taxon>
        <taxon>Bryobacterales</taxon>
        <taxon>Solibacteraceae</taxon>
        <taxon>Candidatus Solibacter</taxon>
    </lineage>
</organism>
<protein>
    <submittedName>
        <fullName evidence="6">DNA uptake lipoprotein-like protein</fullName>
    </submittedName>
</protein>
<evidence type="ECO:0000259" key="5">
    <source>
        <dbReference type="Pfam" id="PF13525"/>
    </source>
</evidence>
<name>Q022D4_SOLUE</name>
<reference evidence="6" key="1">
    <citation type="submission" date="2006-10" db="EMBL/GenBank/DDBJ databases">
        <title>Complete sequence of Solibacter usitatus Ellin6076.</title>
        <authorList>
            <consortium name="US DOE Joint Genome Institute"/>
            <person name="Copeland A."/>
            <person name="Lucas S."/>
            <person name="Lapidus A."/>
            <person name="Barry K."/>
            <person name="Detter J.C."/>
            <person name="Glavina del Rio T."/>
            <person name="Hammon N."/>
            <person name="Israni S."/>
            <person name="Dalin E."/>
            <person name="Tice H."/>
            <person name="Pitluck S."/>
            <person name="Thompson L.S."/>
            <person name="Brettin T."/>
            <person name="Bruce D."/>
            <person name="Han C."/>
            <person name="Tapia R."/>
            <person name="Gilna P."/>
            <person name="Schmutz J."/>
            <person name="Larimer F."/>
            <person name="Land M."/>
            <person name="Hauser L."/>
            <person name="Kyrpides N."/>
            <person name="Mikhailova N."/>
            <person name="Janssen P.H."/>
            <person name="Kuske C.R."/>
            <person name="Richardson P."/>
        </authorList>
    </citation>
    <scope>NUCLEOTIDE SEQUENCE</scope>
    <source>
        <strain evidence="6">Ellin6076</strain>
    </source>
</reference>
<keyword evidence="3" id="KW-0998">Cell outer membrane</keyword>
<dbReference type="HOGENOM" id="CLU_570953_0_0_0"/>
<dbReference type="InterPro" id="IPR039565">
    <property type="entry name" value="BamD-like"/>
</dbReference>
<evidence type="ECO:0000256" key="3">
    <source>
        <dbReference type="ARBA" id="ARBA00023237"/>
    </source>
</evidence>
<feature type="compositionally biased region" description="Basic and acidic residues" evidence="4">
    <location>
        <begin position="446"/>
        <end position="461"/>
    </location>
</feature>
<feature type="compositionally biased region" description="Polar residues" evidence="4">
    <location>
        <begin position="336"/>
        <end position="346"/>
    </location>
</feature>
<keyword evidence="2" id="KW-0472">Membrane</keyword>
<feature type="domain" description="Outer membrane lipoprotein BamD-like" evidence="5">
    <location>
        <begin position="38"/>
        <end position="230"/>
    </location>
</feature>
<dbReference type="STRING" id="234267.Acid_3192"/>
<feature type="compositionally biased region" description="Basic and acidic residues" evidence="4">
    <location>
        <begin position="404"/>
        <end position="432"/>
    </location>
</feature>
<dbReference type="Pfam" id="PF13525">
    <property type="entry name" value="YfiO"/>
    <property type="match status" value="1"/>
</dbReference>
<dbReference type="PROSITE" id="PS51257">
    <property type="entry name" value="PROKAR_LIPOPROTEIN"/>
    <property type="match status" value="1"/>
</dbReference>
<dbReference type="InterPro" id="IPR011990">
    <property type="entry name" value="TPR-like_helical_dom_sf"/>
</dbReference>
<dbReference type="InterPro" id="IPR017689">
    <property type="entry name" value="BamD"/>
</dbReference>
<sequence length="478" mass="52620">MVRKGFRFTAAMVAVAVLLSGCGIRRKKYDNPITKDTQQPDKVLFDKAINDIEHSRFEIARLLLQNLINTYDTSEYLAKAKLAIADAWFREGGAHGLAQAEAEYKDFILFYPAMEEAAEAQEKVCDIHYKQMDKADRDPKHALLAEQECKQLILQFPNSKFAPLAQQKLRDIQEVLADSEFRVGTLYQKKGSFPAASNRFQALADHFPLYSKADEALWQLADSYHRMGDRFESQQVTAYQRIVKDYPLSIHAEDARAQLEVMKRTVPEADPVAVARMKYEQENRIKRGMMSNFWGMFSGRPDMTAAAKSGAPSMEGYRPSIPASVPAAAANNQLGTNDVSITQPGGDSSAIDKGAEARSNPNGTDPAPAAGAAAATAPATPTAESPKTPSPDETAKQATMSPSEQKKAYREALKKQTDAVKKAQSDRKKKEAQQAQAVKEQKKKTKELQKQDPKQDPKTDQKPPAPAGGADTASPAKQ</sequence>
<dbReference type="NCBIfam" id="TIGR03302">
    <property type="entry name" value="OM_YfiO"/>
    <property type="match status" value="1"/>
</dbReference>
<gene>
    <name evidence="6" type="ordered locus">Acid_3192</name>
</gene>
<evidence type="ECO:0000313" key="6">
    <source>
        <dbReference type="EMBL" id="ABJ84169.1"/>
    </source>
</evidence>
<keyword evidence="1" id="KW-0732">Signal</keyword>
<dbReference type="OrthoDB" id="110896at2"/>
<dbReference type="AlphaFoldDB" id="Q022D4"/>
<proteinExistence type="predicted"/>
<dbReference type="KEGG" id="sus:Acid_3192"/>
<accession>Q022D4</accession>
<dbReference type="eggNOG" id="COG4105">
    <property type="taxonomic scope" value="Bacteria"/>
</dbReference>
<keyword evidence="6" id="KW-0449">Lipoprotein</keyword>
<feature type="region of interest" description="Disordered" evidence="4">
    <location>
        <begin position="336"/>
        <end position="478"/>
    </location>
</feature>
<feature type="compositionally biased region" description="Low complexity" evidence="4">
    <location>
        <begin position="366"/>
        <end position="387"/>
    </location>
</feature>
<evidence type="ECO:0000256" key="4">
    <source>
        <dbReference type="SAM" id="MobiDB-lite"/>
    </source>
</evidence>
<dbReference type="EMBL" id="CP000473">
    <property type="protein sequence ID" value="ABJ84169.1"/>
    <property type="molecule type" value="Genomic_DNA"/>
</dbReference>
<evidence type="ECO:0000256" key="1">
    <source>
        <dbReference type="ARBA" id="ARBA00022729"/>
    </source>
</evidence>
<dbReference type="Gene3D" id="1.25.40.10">
    <property type="entry name" value="Tetratricopeptide repeat domain"/>
    <property type="match status" value="1"/>
</dbReference>
<dbReference type="InParanoid" id="Q022D4"/>